<evidence type="ECO:0000256" key="5">
    <source>
        <dbReference type="ARBA" id="ARBA00022989"/>
    </source>
</evidence>
<dbReference type="KEGG" id="talb:FTW19_08655"/>
<dbReference type="AlphaFoldDB" id="A0A5B9EA99"/>
<dbReference type="InterPro" id="IPR020846">
    <property type="entry name" value="MFS_dom"/>
</dbReference>
<evidence type="ECO:0000256" key="3">
    <source>
        <dbReference type="ARBA" id="ARBA00022475"/>
    </source>
</evidence>
<evidence type="ECO:0000313" key="9">
    <source>
        <dbReference type="EMBL" id="QEE28055.1"/>
    </source>
</evidence>
<feature type="transmembrane region" description="Helical" evidence="7">
    <location>
        <begin position="92"/>
        <end position="115"/>
    </location>
</feature>
<evidence type="ECO:0000256" key="4">
    <source>
        <dbReference type="ARBA" id="ARBA00022692"/>
    </source>
</evidence>
<evidence type="ECO:0000313" key="10">
    <source>
        <dbReference type="Proteomes" id="UP000321820"/>
    </source>
</evidence>
<dbReference type="PANTHER" id="PTHR23513:SF11">
    <property type="entry name" value="STAPHYLOFERRIN A TRANSPORTER"/>
    <property type="match status" value="1"/>
</dbReference>
<dbReference type="OrthoDB" id="9775268at2"/>
<evidence type="ECO:0000256" key="1">
    <source>
        <dbReference type="ARBA" id="ARBA00004651"/>
    </source>
</evidence>
<gene>
    <name evidence="9" type="ORF">FTW19_08655</name>
</gene>
<dbReference type="InterPro" id="IPR010290">
    <property type="entry name" value="TM_effector"/>
</dbReference>
<dbReference type="PANTHER" id="PTHR23513">
    <property type="entry name" value="INTEGRAL MEMBRANE EFFLUX PROTEIN-RELATED"/>
    <property type="match status" value="1"/>
</dbReference>
<feature type="transmembrane region" description="Helical" evidence="7">
    <location>
        <begin position="365"/>
        <end position="387"/>
    </location>
</feature>
<dbReference type="GO" id="GO:0005886">
    <property type="term" value="C:plasma membrane"/>
    <property type="evidence" value="ECO:0007669"/>
    <property type="project" value="UniProtKB-SubCell"/>
</dbReference>
<accession>A0A5B9EA99</accession>
<reference evidence="9 10" key="1">
    <citation type="submission" date="2019-08" db="EMBL/GenBank/DDBJ databases">
        <title>Complete genome sequence of Terriglobus albidus strain ORNL.</title>
        <authorList>
            <person name="Podar M."/>
        </authorList>
    </citation>
    <scope>NUCLEOTIDE SEQUENCE [LARGE SCALE GENOMIC DNA]</scope>
    <source>
        <strain evidence="9 10">ORNL</strain>
    </source>
</reference>
<dbReference type="RefSeq" id="WP_147647245.1">
    <property type="nucleotide sequence ID" value="NZ_CP042806.1"/>
</dbReference>
<feature type="transmembrane region" description="Helical" evidence="7">
    <location>
        <begin position="274"/>
        <end position="295"/>
    </location>
</feature>
<evidence type="ECO:0000256" key="7">
    <source>
        <dbReference type="SAM" id="Phobius"/>
    </source>
</evidence>
<keyword evidence="5 7" id="KW-1133">Transmembrane helix</keyword>
<protein>
    <submittedName>
        <fullName evidence="9">MFS transporter</fullName>
    </submittedName>
</protein>
<dbReference type="PROSITE" id="PS50850">
    <property type="entry name" value="MFS"/>
    <property type="match status" value="1"/>
</dbReference>
<keyword evidence="4 7" id="KW-0812">Transmembrane</keyword>
<sequence>METQEIIAESPKRPEHGFGPLQIPLFRDRWIASTVSNLGTWMQDTAGTWLMTVLSAGSPLLIALMQTAASLPVLLLGLLAGATADIFERRRLLIFWQSWMLVTVGLLTVLTFAGVVGPYQLLALTFLMNIGAAMNNPAWQAIVPELVPREQIPDAVSLNSASNNLARALGPALGGLMVAAFVKASTGAGWVFALNSASFAAVIWVLWRWKRKPLFKSALPAERIAGSIRSGLRYLRFAPELQASLIRAFLFTFFVSAVWALLAAVAARELKQGAMGYGLLNGALGAGAVVGALLLPRIRARFNADAILRVTSVAYIVILLVLAWVPIPAVAIAVLLVGGFCWTSTMSTLNTSVQLVSPAWVQARALGAYLTVFQGGLALGSAVWGYVAEHSSVPVAMTASAIGLAVTLPFALRFHILQGKLPDLGPYVWRRPARELVIQPELEDGPVRIVIEYFVAPENYAEFTRLIHKMENVRLRTGAIRWGVFRDAANPERMEETFVMESWLDHLRARERMTAADAKVRDRLWELHKGTAPPRVEHQLYVKEVTP</sequence>
<evidence type="ECO:0000256" key="2">
    <source>
        <dbReference type="ARBA" id="ARBA00022448"/>
    </source>
</evidence>
<name>A0A5B9EA99_9BACT</name>
<dbReference type="SUPFAM" id="SSF103473">
    <property type="entry name" value="MFS general substrate transporter"/>
    <property type="match status" value="1"/>
</dbReference>
<feature type="transmembrane region" description="Helical" evidence="7">
    <location>
        <begin position="60"/>
        <end position="80"/>
    </location>
</feature>
<feature type="transmembrane region" description="Helical" evidence="7">
    <location>
        <begin position="245"/>
        <end position="268"/>
    </location>
</feature>
<proteinExistence type="predicted"/>
<keyword evidence="10" id="KW-1185">Reference proteome</keyword>
<comment type="subcellular location">
    <subcellularLocation>
        <location evidence="1">Cell membrane</location>
        <topology evidence="1">Multi-pass membrane protein</topology>
    </subcellularLocation>
</comment>
<evidence type="ECO:0000256" key="6">
    <source>
        <dbReference type="ARBA" id="ARBA00023136"/>
    </source>
</evidence>
<keyword evidence="2" id="KW-0813">Transport</keyword>
<dbReference type="CDD" id="cd06173">
    <property type="entry name" value="MFS_MefA_like"/>
    <property type="match status" value="1"/>
</dbReference>
<dbReference type="Proteomes" id="UP000321820">
    <property type="component" value="Chromosome"/>
</dbReference>
<keyword evidence="6 7" id="KW-0472">Membrane</keyword>
<dbReference type="Pfam" id="PF05977">
    <property type="entry name" value="MFS_3"/>
    <property type="match status" value="1"/>
</dbReference>
<dbReference type="EMBL" id="CP042806">
    <property type="protein sequence ID" value="QEE28055.1"/>
    <property type="molecule type" value="Genomic_DNA"/>
</dbReference>
<dbReference type="Gene3D" id="1.20.1250.20">
    <property type="entry name" value="MFS general substrate transporter like domains"/>
    <property type="match status" value="1"/>
</dbReference>
<organism evidence="9 10">
    <name type="scientific">Terriglobus albidus</name>
    <dbReference type="NCBI Taxonomy" id="1592106"/>
    <lineage>
        <taxon>Bacteria</taxon>
        <taxon>Pseudomonadati</taxon>
        <taxon>Acidobacteriota</taxon>
        <taxon>Terriglobia</taxon>
        <taxon>Terriglobales</taxon>
        <taxon>Acidobacteriaceae</taxon>
        <taxon>Terriglobus</taxon>
    </lineage>
</organism>
<feature type="transmembrane region" description="Helical" evidence="7">
    <location>
        <begin position="188"/>
        <end position="207"/>
    </location>
</feature>
<feature type="domain" description="Major facilitator superfamily (MFS) profile" evidence="8">
    <location>
        <begin position="1"/>
        <end position="415"/>
    </location>
</feature>
<evidence type="ECO:0000259" key="8">
    <source>
        <dbReference type="PROSITE" id="PS50850"/>
    </source>
</evidence>
<dbReference type="InterPro" id="IPR036259">
    <property type="entry name" value="MFS_trans_sf"/>
</dbReference>
<feature type="transmembrane region" description="Helical" evidence="7">
    <location>
        <begin position="393"/>
        <end position="412"/>
    </location>
</feature>
<keyword evidence="3" id="KW-1003">Cell membrane</keyword>
<dbReference type="GO" id="GO:0022857">
    <property type="term" value="F:transmembrane transporter activity"/>
    <property type="evidence" value="ECO:0007669"/>
    <property type="project" value="InterPro"/>
</dbReference>